<dbReference type="Gene3D" id="3.30.70.580">
    <property type="entry name" value="Pseudouridine synthase I, catalytic domain, N-terminal subdomain"/>
    <property type="match status" value="1"/>
</dbReference>
<dbReference type="GO" id="GO:0003723">
    <property type="term" value="F:RNA binding"/>
    <property type="evidence" value="ECO:0007669"/>
    <property type="project" value="UniProtKB-KW"/>
</dbReference>
<dbReference type="Pfam" id="PF00849">
    <property type="entry name" value="PseudoU_synth_2"/>
    <property type="match status" value="1"/>
</dbReference>
<comment type="similarity">
    <text evidence="1 5">Belongs to the pseudouridine synthase RsuA family.</text>
</comment>
<dbReference type="Proteomes" id="UP000001203">
    <property type="component" value="Chromosome circular"/>
</dbReference>
<evidence type="ECO:0000256" key="5">
    <source>
        <dbReference type="RuleBase" id="RU003887"/>
    </source>
</evidence>
<gene>
    <name evidence="7" type="primary">rsu1</name>
    <name evidence="7" type="ordered locus">cce_4507</name>
</gene>
<dbReference type="OrthoDB" id="9807213at2"/>
<evidence type="ECO:0000256" key="3">
    <source>
        <dbReference type="ARBA" id="ARBA00023235"/>
    </source>
</evidence>
<dbReference type="NCBIfam" id="TIGR00093">
    <property type="entry name" value="pseudouridine synthase"/>
    <property type="match status" value="1"/>
</dbReference>
<dbReference type="InterPro" id="IPR020094">
    <property type="entry name" value="TruA/RsuA/RluB/E/F_N"/>
</dbReference>
<dbReference type="STRING" id="43989.cce_4507"/>
<sequence>MVQRVQKILSQWGVASRRHAEDMIVAGRVRLNGEIVTLGDKADPNCDRLEVDGKLIQPNQRPQLLYILMNKPIGVVCTCNDPQNRSIVLDFLPKAFSQGTGIHPVGRLDFNSSGALLLTNDGELTLRLTHPRYHLPKTYEVWVQGYPTEERLQQWREGVMLMGKKTLPAQVEVIRRSRQHTCLKVVLTEGRNRQIRRIVQHLGFHVLRLHRTAIGPLVLSSPNESSLPSGQHRLLTPSEIRFLKRRANLITETEGKLIE</sequence>
<evidence type="ECO:0000313" key="8">
    <source>
        <dbReference type="Proteomes" id="UP000001203"/>
    </source>
</evidence>
<dbReference type="CDD" id="cd02870">
    <property type="entry name" value="PseudoU_synth_RsuA_like"/>
    <property type="match status" value="1"/>
</dbReference>
<dbReference type="InterPro" id="IPR002942">
    <property type="entry name" value="S4_RNA-bd"/>
</dbReference>
<keyword evidence="3 5" id="KW-0413">Isomerase</keyword>
<protein>
    <recommendedName>
        <fullName evidence="5">Pseudouridine synthase</fullName>
        <ecNumber evidence="5">5.4.99.-</ecNumber>
    </recommendedName>
</protein>
<evidence type="ECO:0000256" key="2">
    <source>
        <dbReference type="ARBA" id="ARBA00022884"/>
    </source>
</evidence>
<dbReference type="GO" id="GO:0000455">
    <property type="term" value="P:enzyme-directed rRNA pseudouridine synthesis"/>
    <property type="evidence" value="ECO:0007669"/>
    <property type="project" value="UniProtKB-ARBA"/>
</dbReference>
<dbReference type="SUPFAM" id="SSF55120">
    <property type="entry name" value="Pseudouridine synthase"/>
    <property type="match status" value="1"/>
</dbReference>
<keyword evidence="8" id="KW-1185">Reference proteome</keyword>
<dbReference type="HOGENOM" id="CLU_024979_1_2_3"/>
<name>B1WUK1_CROS5</name>
<dbReference type="FunFam" id="3.10.290.10:FF:000003">
    <property type="entry name" value="Pseudouridine synthase"/>
    <property type="match status" value="1"/>
</dbReference>
<dbReference type="PROSITE" id="PS01149">
    <property type="entry name" value="PSI_RSU"/>
    <property type="match status" value="1"/>
</dbReference>
<dbReference type="InterPro" id="IPR042092">
    <property type="entry name" value="PsdUridine_s_RsuA/RluB/E/F_cat"/>
</dbReference>
<dbReference type="CDD" id="cd00165">
    <property type="entry name" value="S4"/>
    <property type="match status" value="1"/>
</dbReference>
<dbReference type="InterPro" id="IPR050343">
    <property type="entry name" value="RsuA_PseudoU_synthase"/>
</dbReference>
<dbReference type="PANTHER" id="PTHR47683">
    <property type="entry name" value="PSEUDOURIDINE SYNTHASE FAMILY PROTEIN-RELATED"/>
    <property type="match status" value="1"/>
</dbReference>
<dbReference type="KEGG" id="cyt:cce_4507"/>
<dbReference type="InterPro" id="IPR020103">
    <property type="entry name" value="PsdUridine_synth_cat_dom_sf"/>
</dbReference>
<dbReference type="InterPro" id="IPR036986">
    <property type="entry name" value="S4_RNA-bd_sf"/>
</dbReference>
<reference evidence="7 8" key="1">
    <citation type="journal article" date="2008" name="Proc. Natl. Acad. Sci. U.S.A.">
        <title>The genome of Cyanothece 51142, a unicellular diazotrophic cyanobacterium important in the marine nitrogen cycle.</title>
        <authorList>
            <person name="Welsh E.A."/>
            <person name="Liberton M."/>
            <person name="Stoeckel J."/>
            <person name="Loh T."/>
            <person name="Elvitigala T."/>
            <person name="Wang C."/>
            <person name="Wollam A."/>
            <person name="Fulton R.S."/>
            <person name="Clifton S.W."/>
            <person name="Jacobs J.M."/>
            <person name="Aurora R."/>
            <person name="Ghosh B.K."/>
            <person name="Sherman L.A."/>
            <person name="Smith R.D."/>
            <person name="Wilson R.K."/>
            <person name="Pakrasi H.B."/>
        </authorList>
    </citation>
    <scope>NUCLEOTIDE SEQUENCE [LARGE SCALE GENOMIC DNA]</scope>
    <source>
        <strain evidence="8">ATCC 51142 / BH68</strain>
    </source>
</reference>
<evidence type="ECO:0000313" key="7">
    <source>
        <dbReference type="EMBL" id="ACB53855.1"/>
    </source>
</evidence>
<evidence type="ECO:0000259" key="6">
    <source>
        <dbReference type="SMART" id="SM00363"/>
    </source>
</evidence>
<dbReference type="InterPro" id="IPR006145">
    <property type="entry name" value="PsdUridine_synth_RsuA/RluA"/>
</dbReference>
<proteinExistence type="inferred from homology"/>
<dbReference type="Pfam" id="PF01479">
    <property type="entry name" value="S4"/>
    <property type="match status" value="1"/>
</dbReference>
<dbReference type="EC" id="5.4.99.-" evidence="5"/>
<dbReference type="EMBL" id="CP000806">
    <property type="protein sequence ID" value="ACB53855.1"/>
    <property type="molecule type" value="Genomic_DNA"/>
</dbReference>
<dbReference type="GO" id="GO:0005829">
    <property type="term" value="C:cytosol"/>
    <property type="evidence" value="ECO:0007669"/>
    <property type="project" value="UniProtKB-ARBA"/>
</dbReference>
<dbReference type="InterPro" id="IPR018496">
    <property type="entry name" value="PsdUridine_synth_RsuA/RluB_CS"/>
</dbReference>
<accession>B1WUK1</accession>
<dbReference type="eggNOG" id="COG1187">
    <property type="taxonomic scope" value="Bacteria"/>
</dbReference>
<dbReference type="GO" id="GO:0120159">
    <property type="term" value="F:rRNA pseudouridine synthase activity"/>
    <property type="evidence" value="ECO:0007669"/>
    <property type="project" value="UniProtKB-ARBA"/>
</dbReference>
<dbReference type="PANTHER" id="PTHR47683:SF2">
    <property type="entry name" value="RNA-BINDING S4 DOMAIN-CONTAINING PROTEIN"/>
    <property type="match status" value="1"/>
</dbReference>
<dbReference type="RefSeq" id="WP_009543440.1">
    <property type="nucleotide sequence ID" value="NC_010546.1"/>
</dbReference>
<dbReference type="SMART" id="SM00363">
    <property type="entry name" value="S4"/>
    <property type="match status" value="1"/>
</dbReference>
<dbReference type="Gene3D" id="3.30.70.1560">
    <property type="entry name" value="Alpha-L RNA-binding motif"/>
    <property type="match status" value="1"/>
</dbReference>
<dbReference type="InterPro" id="IPR000748">
    <property type="entry name" value="PsdUridine_synth_RsuA/RluB/E/F"/>
</dbReference>
<dbReference type="PROSITE" id="PS50889">
    <property type="entry name" value="S4"/>
    <property type="match status" value="1"/>
</dbReference>
<dbReference type="Gene3D" id="3.10.290.10">
    <property type="entry name" value="RNA-binding S4 domain"/>
    <property type="match status" value="1"/>
</dbReference>
<dbReference type="AlphaFoldDB" id="B1WUK1"/>
<organism evidence="7 8">
    <name type="scientific">Crocosphaera subtropica (strain ATCC 51142 / BH68)</name>
    <name type="common">Cyanothece sp. (strain ATCC 51142)</name>
    <dbReference type="NCBI Taxonomy" id="43989"/>
    <lineage>
        <taxon>Bacteria</taxon>
        <taxon>Bacillati</taxon>
        <taxon>Cyanobacteriota</taxon>
        <taxon>Cyanophyceae</taxon>
        <taxon>Oscillatoriophycideae</taxon>
        <taxon>Chroococcales</taxon>
        <taxon>Aphanothecaceae</taxon>
        <taxon>Crocosphaera</taxon>
        <taxon>Crocosphaera subtropica</taxon>
    </lineage>
</organism>
<dbReference type="FunFam" id="3.30.70.1560:FF:000001">
    <property type="entry name" value="Pseudouridine synthase"/>
    <property type="match status" value="1"/>
</dbReference>
<feature type="domain" description="RNA-binding S4" evidence="6">
    <location>
        <begin position="3"/>
        <end position="61"/>
    </location>
</feature>
<evidence type="ECO:0000256" key="1">
    <source>
        <dbReference type="ARBA" id="ARBA00008348"/>
    </source>
</evidence>
<evidence type="ECO:0000256" key="4">
    <source>
        <dbReference type="PROSITE-ProRule" id="PRU00182"/>
    </source>
</evidence>
<dbReference type="SUPFAM" id="SSF55174">
    <property type="entry name" value="Alpha-L RNA-binding motif"/>
    <property type="match status" value="1"/>
</dbReference>
<keyword evidence="2 4" id="KW-0694">RNA-binding</keyword>